<dbReference type="Gene3D" id="3.40.109.10">
    <property type="entry name" value="NADH Oxidase"/>
    <property type="match status" value="1"/>
</dbReference>
<dbReference type="InterPro" id="IPR000415">
    <property type="entry name" value="Nitroreductase-like"/>
</dbReference>
<dbReference type="GO" id="GO:0016491">
    <property type="term" value="F:oxidoreductase activity"/>
    <property type="evidence" value="ECO:0007669"/>
    <property type="project" value="InterPro"/>
</dbReference>
<organism evidence="2">
    <name type="scientific">hydrocarbon metagenome</name>
    <dbReference type="NCBI Taxonomy" id="938273"/>
    <lineage>
        <taxon>unclassified sequences</taxon>
        <taxon>metagenomes</taxon>
        <taxon>ecological metagenomes</taxon>
    </lineage>
</organism>
<reference evidence="2" key="1">
    <citation type="journal article" date="2015" name="Proc. Natl. Acad. Sci. U.S.A.">
        <title>Networks of energetic and metabolic interactions define dynamics in microbial communities.</title>
        <authorList>
            <person name="Embree M."/>
            <person name="Liu J.K."/>
            <person name="Al-Bassam M.M."/>
            <person name="Zengler K."/>
        </authorList>
    </citation>
    <scope>NUCLEOTIDE SEQUENCE</scope>
</reference>
<sequence length="170" mass="19223">MLDILRDRRSIRKYKDVKIDEQIIDQLKEAALRSPSSRGINPWRLLFITDKDMLEVLSRAKQSGSGFLKGASLGVVVIARDEESDVWIEDCSIASIILQLTGQSLGLGSCWIQIRNRMHNDGQTSEDYIRKALDLPDGSKVECMIAFGYPDEIKEPHPKSELEYGKILES</sequence>
<accession>A0A0W8FC34</accession>
<gene>
    <name evidence="2" type="ORF">ASZ90_011865</name>
</gene>
<comment type="caution">
    <text evidence="2">The sequence shown here is derived from an EMBL/GenBank/DDBJ whole genome shotgun (WGS) entry which is preliminary data.</text>
</comment>
<dbReference type="PANTHER" id="PTHR23026:SF117">
    <property type="entry name" value="NITROREDUCTASE"/>
    <property type="match status" value="1"/>
</dbReference>
<dbReference type="AlphaFoldDB" id="A0A0W8FC34"/>
<dbReference type="EMBL" id="LNQE01001382">
    <property type="protein sequence ID" value="KUG18410.1"/>
    <property type="molecule type" value="Genomic_DNA"/>
</dbReference>
<feature type="domain" description="Nitroreductase" evidence="1">
    <location>
        <begin position="5"/>
        <end position="149"/>
    </location>
</feature>
<name>A0A0W8FC34_9ZZZZ</name>
<dbReference type="PANTHER" id="PTHR23026">
    <property type="entry name" value="NADPH NITROREDUCTASE"/>
    <property type="match status" value="1"/>
</dbReference>
<dbReference type="SUPFAM" id="SSF55469">
    <property type="entry name" value="FMN-dependent nitroreductase-like"/>
    <property type="match status" value="1"/>
</dbReference>
<dbReference type="InterPro" id="IPR050627">
    <property type="entry name" value="Nitroreductase/BluB"/>
</dbReference>
<evidence type="ECO:0000259" key="1">
    <source>
        <dbReference type="Pfam" id="PF00881"/>
    </source>
</evidence>
<dbReference type="CDD" id="cd02151">
    <property type="entry name" value="nitroreductase"/>
    <property type="match status" value="1"/>
</dbReference>
<proteinExistence type="predicted"/>
<evidence type="ECO:0000313" key="2">
    <source>
        <dbReference type="EMBL" id="KUG18410.1"/>
    </source>
</evidence>
<dbReference type="Pfam" id="PF00881">
    <property type="entry name" value="Nitroreductase"/>
    <property type="match status" value="1"/>
</dbReference>
<protein>
    <submittedName>
        <fullName evidence="2">Nitroreductase family protein</fullName>
    </submittedName>
</protein>
<dbReference type="InterPro" id="IPR029479">
    <property type="entry name" value="Nitroreductase"/>
</dbReference>